<proteinExistence type="predicted"/>
<feature type="transmembrane region" description="Helical" evidence="6">
    <location>
        <begin position="354"/>
        <end position="376"/>
    </location>
</feature>
<comment type="subcellular location">
    <subcellularLocation>
        <location evidence="1">Membrane</location>
        <topology evidence="1">Multi-pass membrane protein</topology>
    </subcellularLocation>
</comment>
<name>A0ABY7DHE9_MYAAR</name>
<keyword evidence="9" id="KW-1185">Reference proteome</keyword>
<evidence type="ECO:0000256" key="2">
    <source>
        <dbReference type="ARBA" id="ARBA00022692"/>
    </source>
</evidence>
<dbReference type="Pfam" id="PF01490">
    <property type="entry name" value="Aa_trans"/>
    <property type="match status" value="2"/>
</dbReference>
<evidence type="ECO:0000313" key="8">
    <source>
        <dbReference type="EMBL" id="WAQ95755.1"/>
    </source>
</evidence>
<evidence type="ECO:0000256" key="3">
    <source>
        <dbReference type="ARBA" id="ARBA00022989"/>
    </source>
</evidence>
<feature type="region of interest" description="Disordered" evidence="5">
    <location>
        <begin position="62"/>
        <end position="95"/>
    </location>
</feature>
<feature type="domain" description="Amino acid transporter transmembrane" evidence="7">
    <location>
        <begin position="122"/>
        <end position="520"/>
    </location>
</feature>
<keyword evidence="2 6" id="KW-0812">Transmembrane</keyword>
<feature type="transmembrane region" description="Helical" evidence="6">
    <location>
        <begin position="444"/>
        <end position="463"/>
    </location>
</feature>
<keyword evidence="4 6" id="KW-0472">Membrane</keyword>
<evidence type="ECO:0000256" key="6">
    <source>
        <dbReference type="SAM" id="Phobius"/>
    </source>
</evidence>
<feature type="transmembrane region" description="Helical" evidence="6">
    <location>
        <begin position="469"/>
        <end position="490"/>
    </location>
</feature>
<dbReference type="InterPro" id="IPR013057">
    <property type="entry name" value="AA_transpt_TM"/>
</dbReference>
<dbReference type="EMBL" id="CP111013">
    <property type="protein sequence ID" value="WAQ95755.1"/>
    <property type="molecule type" value="Genomic_DNA"/>
</dbReference>
<sequence length="530" mass="58855">MVKAFIGANYLYVAYAFKQSGLLLGIVGMLVIAALTDHCCHLIVQTKNHAINHLIKKHKAETANSRSENRKTKYNDCDADCEEENDTSASSSPNFDNAAIQNEEIEEEYHSPGGENIHEKISQNMSYGDIGFYCYGNVGLGIVNFFIAMTQFGFCTSYSIFIGNTIHSLFPYNKCVTDNVTNITHCEKVYIQENGTDPSFGNVEFYSIAPDLRILVISPILVFILFALIRNVRYLGVVSVLANLSILFGVVSIFAYLIYNFSKHGKKETELYNLQHFSLFFGMVAGAFEGIGLVIPIESSMVGNRHLFTWFLHGAVGVLTIILGVFGILGYLTFGQDVQQMLNKNLPPGEFLGIFVNVGICVGIMLTYPLQIFPVIEIIERYLFLEGRIFGPPKKNQSDKDETKALIASDREPLEEDNKHELTEHMPSHIPDSVATWKRNMVRVIIVMASCGLAILLKDYFAYVGGFNGAVGSTALAFILPCLFHLKVCWHDLHPVFKAKDILIIIFGVCAGCVSVVAVIQRIASGETEE</sequence>
<gene>
    <name evidence="8" type="ORF">MAR_028445</name>
</gene>
<protein>
    <submittedName>
        <fullName evidence="8">AVT3-like protein</fullName>
    </submittedName>
</protein>
<evidence type="ECO:0000256" key="4">
    <source>
        <dbReference type="ARBA" id="ARBA00023136"/>
    </source>
</evidence>
<accession>A0ABY7DHE9</accession>
<organism evidence="8 9">
    <name type="scientific">Mya arenaria</name>
    <name type="common">Soft-shell clam</name>
    <dbReference type="NCBI Taxonomy" id="6604"/>
    <lineage>
        <taxon>Eukaryota</taxon>
        <taxon>Metazoa</taxon>
        <taxon>Spiralia</taxon>
        <taxon>Lophotrochozoa</taxon>
        <taxon>Mollusca</taxon>
        <taxon>Bivalvia</taxon>
        <taxon>Autobranchia</taxon>
        <taxon>Heteroconchia</taxon>
        <taxon>Euheterodonta</taxon>
        <taxon>Imparidentia</taxon>
        <taxon>Neoheterodontei</taxon>
        <taxon>Myida</taxon>
        <taxon>Myoidea</taxon>
        <taxon>Myidae</taxon>
        <taxon>Mya</taxon>
    </lineage>
</organism>
<dbReference type="Proteomes" id="UP001164746">
    <property type="component" value="Chromosome 2"/>
</dbReference>
<dbReference type="PANTHER" id="PTHR22950">
    <property type="entry name" value="AMINO ACID TRANSPORTER"/>
    <property type="match status" value="1"/>
</dbReference>
<feature type="compositionally biased region" description="Acidic residues" evidence="5">
    <location>
        <begin position="77"/>
        <end position="86"/>
    </location>
</feature>
<dbReference type="PANTHER" id="PTHR22950:SF700">
    <property type="entry name" value="AMINO ACID TRANSPORTER TRANSMEMBRANE DOMAIN-CONTAINING PROTEIN"/>
    <property type="match status" value="1"/>
</dbReference>
<reference evidence="8" key="1">
    <citation type="submission" date="2022-11" db="EMBL/GenBank/DDBJ databases">
        <title>Centuries of genome instability and evolution in soft-shell clam transmissible cancer (bioRxiv).</title>
        <authorList>
            <person name="Hart S.F.M."/>
            <person name="Yonemitsu M.A."/>
            <person name="Giersch R.M."/>
            <person name="Beal B.F."/>
            <person name="Arriagada G."/>
            <person name="Davis B.W."/>
            <person name="Ostrander E.A."/>
            <person name="Goff S.P."/>
            <person name="Metzger M.J."/>
        </authorList>
    </citation>
    <scope>NUCLEOTIDE SEQUENCE</scope>
    <source>
        <strain evidence="8">MELC-2E11</strain>
        <tissue evidence="8">Siphon/mantle</tissue>
    </source>
</reference>
<evidence type="ECO:0000259" key="7">
    <source>
        <dbReference type="Pfam" id="PF01490"/>
    </source>
</evidence>
<feature type="transmembrane region" description="Helical" evidence="6">
    <location>
        <begin position="502"/>
        <end position="524"/>
    </location>
</feature>
<feature type="transmembrane region" description="Helical" evidence="6">
    <location>
        <begin position="212"/>
        <end position="229"/>
    </location>
</feature>
<feature type="transmembrane region" description="Helical" evidence="6">
    <location>
        <begin position="236"/>
        <end position="259"/>
    </location>
</feature>
<evidence type="ECO:0000256" key="1">
    <source>
        <dbReference type="ARBA" id="ARBA00004141"/>
    </source>
</evidence>
<feature type="domain" description="Amino acid transporter transmembrane" evidence="7">
    <location>
        <begin position="2"/>
        <end position="50"/>
    </location>
</feature>
<evidence type="ECO:0000313" key="9">
    <source>
        <dbReference type="Proteomes" id="UP001164746"/>
    </source>
</evidence>
<feature type="transmembrane region" description="Helical" evidence="6">
    <location>
        <begin position="12"/>
        <end position="35"/>
    </location>
</feature>
<feature type="transmembrane region" description="Helical" evidence="6">
    <location>
        <begin position="310"/>
        <end position="334"/>
    </location>
</feature>
<keyword evidence="3 6" id="KW-1133">Transmembrane helix</keyword>
<feature type="transmembrane region" description="Helical" evidence="6">
    <location>
        <begin position="279"/>
        <end position="298"/>
    </location>
</feature>
<feature type="compositionally biased region" description="Basic and acidic residues" evidence="5">
    <location>
        <begin position="67"/>
        <end position="76"/>
    </location>
</feature>
<evidence type="ECO:0000256" key="5">
    <source>
        <dbReference type="SAM" id="MobiDB-lite"/>
    </source>
</evidence>